<dbReference type="PANTHER" id="PTHR34145:SF33">
    <property type="entry name" value="FBD DOMAIN-CONTAINING PROTEIN"/>
    <property type="match status" value="1"/>
</dbReference>
<evidence type="ECO:0000313" key="2">
    <source>
        <dbReference type="EnsemblPlants" id="EMT08956"/>
    </source>
</evidence>
<name>M8B4N5_AEGTA</name>
<feature type="domain" description="At1g61320/AtMIF1 LRR" evidence="1">
    <location>
        <begin position="13"/>
        <end position="95"/>
    </location>
</feature>
<accession>M8B4N5</accession>
<dbReference type="AlphaFoldDB" id="M8B4N5"/>
<organism evidence="2">
    <name type="scientific">Aegilops tauschii</name>
    <name type="common">Tausch's goatgrass</name>
    <name type="synonym">Aegilops squarrosa</name>
    <dbReference type="NCBI Taxonomy" id="37682"/>
    <lineage>
        <taxon>Eukaryota</taxon>
        <taxon>Viridiplantae</taxon>
        <taxon>Streptophyta</taxon>
        <taxon>Embryophyta</taxon>
        <taxon>Tracheophyta</taxon>
        <taxon>Spermatophyta</taxon>
        <taxon>Magnoliopsida</taxon>
        <taxon>Liliopsida</taxon>
        <taxon>Poales</taxon>
        <taxon>Poaceae</taxon>
        <taxon>BOP clade</taxon>
        <taxon>Pooideae</taxon>
        <taxon>Triticodae</taxon>
        <taxon>Triticeae</taxon>
        <taxon>Triticinae</taxon>
        <taxon>Aegilops</taxon>
    </lineage>
</organism>
<dbReference type="EnsemblPlants" id="EMT08956">
    <property type="protein sequence ID" value="EMT08956"/>
    <property type="gene ID" value="F775_03550"/>
</dbReference>
<protein>
    <recommendedName>
        <fullName evidence="1">At1g61320/AtMIF1 LRR domain-containing protein</fullName>
    </recommendedName>
</protein>
<sequence>METTSIINVHHKHVVKVETLKLKLQLIFASYGSIKDSCLDRWFQITVKPGIKELELAMPLLMKEDYKFSYDVLFDEEAASSIQSLHLSSCAFHPTS</sequence>
<evidence type="ECO:0000259" key="1">
    <source>
        <dbReference type="Pfam" id="PF23622"/>
    </source>
</evidence>
<proteinExistence type="predicted"/>
<dbReference type="PANTHER" id="PTHR34145">
    <property type="entry name" value="OS02G0105600 PROTEIN"/>
    <property type="match status" value="1"/>
</dbReference>
<dbReference type="InterPro" id="IPR055357">
    <property type="entry name" value="LRR_At1g61320_AtMIF1"/>
</dbReference>
<dbReference type="InterPro" id="IPR053772">
    <property type="entry name" value="At1g61320/At1g61330-like"/>
</dbReference>
<reference evidence="2" key="1">
    <citation type="submission" date="2015-06" db="UniProtKB">
        <authorList>
            <consortium name="EnsemblPlants"/>
        </authorList>
    </citation>
    <scope>IDENTIFICATION</scope>
</reference>
<dbReference type="Pfam" id="PF23622">
    <property type="entry name" value="LRR_At1g61320_AtMIF1"/>
    <property type="match status" value="1"/>
</dbReference>